<evidence type="ECO:0000256" key="1">
    <source>
        <dbReference type="SAM" id="MobiDB-lite"/>
    </source>
</evidence>
<name>A0A4Q1C3H3_9BACT</name>
<accession>A0A4Q1C3H3</accession>
<dbReference type="OrthoDB" id="198843at2"/>
<reference evidence="2 3" key="1">
    <citation type="submission" date="2019-01" db="EMBL/GenBank/DDBJ databases">
        <title>Lacunisphaera sp. strain TWA-58.</title>
        <authorList>
            <person name="Chen W.-M."/>
        </authorList>
    </citation>
    <scope>NUCLEOTIDE SEQUENCE [LARGE SCALE GENOMIC DNA]</scope>
    <source>
        <strain evidence="2 3">TWA-58</strain>
    </source>
</reference>
<dbReference type="AlphaFoldDB" id="A0A4Q1C3H3"/>
<feature type="region of interest" description="Disordered" evidence="1">
    <location>
        <begin position="1"/>
        <end position="32"/>
    </location>
</feature>
<dbReference type="EMBL" id="SDHX01000002">
    <property type="protein sequence ID" value="RXK52948.1"/>
    <property type="molecule type" value="Genomic_DNA"/>
</dbReference>
<gene>
    <name evidence="2" type="ORF">ESB00_14645</name>
</gene>
<dbReference type="RefSeq" id="WP_129048538.1">
    <property type="nucleotide sequence ID" value="NZ_SDHX01000002.1"/>
</dbReference>
<keyword evidence="3" id="KW-1185">Reference proteome</keyword>
<sequence length="72" mass="7613">MKPFLSGRRPHQDSSLRPPHVHKAAPANGAVRPAAEGPVVDVVKEGDKIVRIIVTCACGEKVEVECLYPAGG</sequence>
<organism evidence="2 3">
    <name type="scientific">Oleiharenicola lentus</name>
    <dbReference type="NCBI Taxonomy" id="2508720"/>
    <lineage>
        <taxon>Bacteria</taxon>
        <taxon>Pseudomonadati</taxon>
        <taxon>Verrucomicrobiota</taxon>
        <taxon>Opitutia</taxon>
        <taxon>Opitutales</taxon>
        <taxon>Opitutaceae</taxon>
        <taxon>Oleiharenicola</taxon>
    </lineage>
</organism>
<protein>
    <submittedName>
        <fullName evidence="2">Uncharacterized protein</fullName>
    </submittedName>
</protein>
<dbReference type="Proteomes" id="UP000290218">
    <property type="component" value="Unassembled WGS sequence"/>
</dbReference>
<evidence type="ECO:0000313" key="2">
    <source>
        <dbReference type="EMBL" id="RXK52948.1"/>
    </source>
</evidence>
<proteinExistence type="predicted"/>
<evidence type="ECO:0000313" key="3">
    <source>
        <dbReference type="Proteomes" id="UP000290218"/>
    </source>
</evidence>
<comment type="caution">
    <text evidence="2">The sequence shown here is derived from an EMBL/GenBank/DDBJ whole genome shotgun (WGS) entry which is preliminary data.</text>
</comment>